<dbReference type="HOGENOM" id="CLU_2036931_0_0_0"/>
<dbReference type="KEGG" id="tal:Thal_1037"/>
<accession>D3SLN9</accession>
<gene>
    <name evidence="1" type="ordered locus">Thal_1037</name>
</gene>
<evidence type="ECO:0000313" key="1">
    <source>
        <dbReference type="EMBL" id="ADC89669.1"/>
    </source>
</evidence>
<dbReference type="EMBL" id="CP001931">
    <property type="protein sequence ID" value="ADC89669.1"/>
    <property type="molecule type" value="Genomic_DNA"/>
</dbReference>
<evidence type="ECO:0000313" key="2">
    <source>
        <dbReference type="Proteomes" id="UP000002043"/>
    </source>
</evidence>
<evidence type="ECO:0008006" key="3">
    <source>
        <dbReference type="Google" id="ProtNLM"/>
    </source>
</evidence>
<proteinExistence type="predicted"/>
<dbReference type="Proteomes" id="UP000002043">
    <property type="component" value="Chromosome"/>
</dbReference>
<protein>
    <recommendedName>
        <fullName evidence="3">Lipoprotein</fullName>
    </recommendedName>
</protein>
<dbReference type="OrthoDB" id="14678at2"/>
<dbReference type="AlphaFoldDB" id="D3SLN9"/>
<dbReference type="RefSeq" id="WP_012992075.1">
    <property type="nucleotide sequence ID" value="NC_013894.1"/>
</dbReference>
<reference evidence="2" key="1">
    <citation type="journal article" date="2010" name="Stand. Genomic Sci.">
        <title>Complete genome sequence of Thermocrinis albus type strain (HI 11/12T).</title>
        <authorList>
            <person name="Wirth R."/>
            <person name="Sikorski J."/>
            <person name="Brambilla E."/>
            <person name="Misra M."/>
            <person name="Lapidus A."/>
            <person name="Copeland A."/>
            <person name="Nolan M."/>
            <person name="Lucas S."/>
            <person name="Chen F."/>
            <person name="Tice H."/>
            <person name="Cheng J.F."/>
            <person name="Han C."/>
            <person name="Detter J.C."/>
            <person name="Tapia R."/>
            <person name="Bruce D."/>
            <person name="Goodwin L."/>
            <person name="Pitluck S."/>
            <person name="Pati A."/>
            <person name="Anderson I."/>
            <person name="Ivanova N."/>
            <person name="Mavromatis K."/>
            <person name="Mikhailova N."/>
            <person name="Chen A."/>
            <person name="Palaniappan K."/>
            <person name="Bilek Y."/>
            <person name="Hader T."/>
            <person name="Land M."/>
            <person name="Hauser L."/>
            <person name="Chang Y.J."/>
            <person name="Jeffries C.D."/>
            <person name="Tindall B.J."/>
            <person name="Rohde M."/>
            <person name="Goker M."/>
            <person name="Bristow J."/>
            <person name="Eisen J.A."/>
            <person name="Markowitz V."/>
            <person name="Hugenholtz P."/>
            <person name="Kyrpides N.C."/>
            <person name="Klenk H.P."/>
        </authorList>
    </citation>
    <scope>NUCLEOTIDE SEQUENCE [LARGE SCALE GENOMIC DNA]</scope>
    <source>
        <strain evidence="2">DSM 14484 / JCM 11386 / HI 11/12</strain>
    </source>
</reference>
<organism evidence="1 2">
    <name type="scientific">Thermocrinis albus (strain DSM 14484 / JCM 11386 / HI 11/12)</name>
    <dbReference type="NCBI Taxonomy" id="638303"/>
    <lineage>
        <taxon>Bacteria</taxon>
        <taxon>Pseudomonadati</taxon>
        <taxon>Aquificota</taxon>
        <taxon>Aquificia</taxon>
        <taxon>Aquificales</taxon>
        <taxon>Aquificaceae</taxon>
        <taxon>Thermocrinis</taxon>
    </lineage>
</organism>
<name>D3SLN9_THEAH</name>
<keyword evidence="2" id="KW-1185">Reference proteome</keyword>
<dbReference type="STRING" id="638303.Thal_1037"/>
<dbReference type="PROSITE" id="PS51257">
    <property type="entry name" value="PROKAR_LIPOPROTEIN"/>
    <property type="match status" value="1"/>
</dbReference>
<sequence>MRSVILSILVFGISSCGVVRTGEEGLYRRTLRTVIIENVESCKSLVSPGALVPQVCGRCKISFEPERKRLIIAETDECVRYDAYGCITTGGEPFVVNTVSCRPLAERPVPQRSQPQSVPIR</sequence>